<dbReference type="PROSITE" id="PS00107">
    <property type="entry name" value="PROTEIN_KINASE_ATP"/>
    <property type="match status" value="1"/>
</dbReference>
<keyword evidence="5 8" id="KW-0547">Nucleotide-binding</keyword>
<dbReference type="SMART" id="SM00312">
    <property type="entry name" value="PX"/>
    <property type="match status" value="1"/>
</dbReference>
<feature type="domain" description="AGC-kinase C-terminal" evidence="12">
    <location>
        <begin position="651"/>
        <end position="721"/>
    </location>
</feature>
<dbReference type="InterPro" id="IPR036871">
    <property type="entry name" value="PX_dom_sf"/>
</dbReference>
<dbReference type="InterPro" id="IPR017892">
    <property type="entry name" value="Pkinase_C"/>
</dbReference>
<dbReference type="InterPro" id="IPR011009">
    <property type="entry name" value="Kinase-like_dom_sf"/>
</dbReference>
<feature type="domain" description="Protein kinase" evidence="10">
    <location>
        <begin position="388"/>
        <end position="650"/>
    </location>
</feature>
<dbReference type="GO" id="GO:0035091">
    <property type="term" value="F:phosphatidylinositol binding"/>
    <property type="evidence" value="ECO:0007669"/>
    <property type="project" value="InterPro"/>
</dbReference>
<evidence type="ECO:0000259" key="10">
    <source>
        <dbReference type="PROSITE" id="PS50011"/>
    </source>
</evidence>
<feature type="compositionally biased region" description="Basic and acidic residues" evidence="9">
    <location>
        <begin position="70"/>
        <end position="79"/>
    </location>
</feature>
<dbReference type="SUPFAM" id="SSF56112">
    <property type="entry name" value="Protein kinase-like (PK-like)"/>
    <property type="match status" value="1"/>
</dbReference>
<dbReference type="PANTHER" id="PTHR24351">
    <property type="entry name" value="RIBOSOMAL PROTEIN S6 KINASE"/>
    <property type="match status" value="1"/>
</dbReference>
<evidence type="ECO:0000313" key="13">
    <source>
        <dbReference type="EMBL" id="KNC78817.1"/>
    </source>
</evidence>
<evidence type="ECO:0000256" key="6">
    <source>
        <dbReference type="ARBA" id="ARBA00022777"/>
    </source>
</evidence>
<keyword evidence="3" id="KW-0597">Phosphoprotein</keyword>
<feature type="compositionally biased region" description="Polar residues" evidence="9">
    <location>
        <begin position="212"/>
        <end position="221"/>
    </location>
</feature>
<dbReference type="Pfam" id="PF00787">
    <property type="entry name" value="PX"/>
    <property type="match status" value="1"/>
</dbReference>
<evidence type="ECO:0000256" key="3">
    <source>
        <dbReference type="ARBA" id="ARBA00022553"/>
    </source>
</evidence>
<accession>A0A0L0FPT7</accession>
<keyword evidence="14" id="KW-1185">Reference proteome</keyword>
<evidence type="ECO:0000256" key="8">
    <source>
        <dbReference type="PROSITE-ProRule" id="PRU10141"/>
    </source>
</evidence>
<dbReference type="Gene3D" id="3.30.200.20">
    <property type="entry name" value="Phosphorylase Kinase, domain 1"/>
    <property type="match status" value="1"/>
</dbReference>
<sequence length="725" mass="81738">MVGDVTGSTSSLKVVGDLHFASANKSNNIRINTTPANTTTVSAQNSTMETARLSPLNFAHVVSALHTVDNDKLSDEQKQKPSGSTSIGGNNKTIAIANAKSITVDDSPEINQNELDRHAAGLVTKSSIDPPMTTGSSAIPISSGSSNGSHGPRGQQLRSSGMYRSQDRLLESQAHGSKQGSQTRPSSRPPSCPPLRKSNGSTPLEEEAQRAKTPQPQTNTIKKNKKLQDAVIVDSRIQQGRKRYTVYKIVVSVENQLFAIYRRYSDFRSLHDKLGKRFPNTLLPNLPAKRYIFDNFDPVFINTRRKGLQKYLKSVLNDKKLAHSHAVFGFLLDDSRRSRDHDDEVKQEDYSLLLARQEEKEIEVEDEFALSNVELGGLENPSVCIDDFDLLKVIGKGSFGRVLLARQKASRLVYAIKVLDKRQVQKKSNRKNQIRNVMTERNVLLKNLHHPFLVGLHYCFQSPRKLYFVLDYINGGELFFHLQREQSFPETRVRFYTAEIVSAMDFMHKNGVLYRDLKPENILLCSDGHVALTDFGLCKENIDEAARTETFCGTPDYLAPEVLLKQPYGHAVDWWSLGVVVYEMLVGLPPFYSKNYKTLYDKILKSDPRIPNYVSADAKDFLTKLLIRDPLQRLGSGPTLAEEVKNHAFLKDTDWDKLVRKEYEPPYNLHVDGALDLSNFDPDFVQEPLPTPDDRRSMEIKMDDTFAGFSYTRPSELDRGADIIR</sequence>
<dbReference type="PROSITE" id="PS50011">
    <property type="entry name" value="PROTEIN_KINASE_DOM"/>
    <property type="match status" value="1"/>
</dbReference>
<proteinExistence type="inferred from homology"/>
<dbReference type="Pfam" id="PF00433">
    <property type="entry name" value="Pkinase_C"/>
    <property type="match status" value="1"/>
</dbReference>
<dbReference type="eggNOG" id="KOG0598">
    <property type="taxonomic scope" value="Eukaryota"/>
</dbReference>
<dbReference type="AlphaFoldDB" id="A0A0L0FPT7"/>
<dbReference type="RefSeq" id="XP_014152719.1">
    <property type="nucleotide sequence ID" value="XM_014297244.1"/>
</dbReference>
<evidence type="ECO:0000259" key="12">
    <source>
        <dbReference type="PROSITE" id="PS51285"/>
    </source>
</evidence>
<evidence type="ECO:0000256" key="9">
    <source>
        <dbReference type="SAM" id="MobiDB-lite"/>
    </source>
</evidence>
<keyword evidence="6 13" id="KW-0418">Kinase</keyword>
<dbReference type="STRING" id="667725.A0A0L0FPT7"/>
<organism evidence="13 14">
    <name type="scientific">Sphaeroforma arctica JP610</name>
    <dbReference type="NCBI Taxonomy" id="667725"/>
    <lineage>
        <taxon>Eukaryota</taxon>
        <taxon>Ichthyosporea</taxon>
        <taxon>Ichthyophonida</taxon>
        <taxon>Sphaeroforma</taxon>
    </lineage>
</organism>
<dbReference type="InterPro" id="IPR008271">
    <property type="entry name" value="Ser/Thr_kinase_AS"/>
</dbReference>
<reference evidence="13 14" key="1">
    <citation type="submission" date="2011-02" db="EMBL/GenBank/DDBJ databases">
        <title>The Genome Sequence of Sphaeroforma arctica JP610.</title>
        <authorList>
            <consortium name="The Broad Institute Genome Sequencing Platform"/>
            <person name="Russ C."/>
            <person name="Cuomo C."/>
            <person name="Young S.K."/>
            <person name="Zeng Q."/>
            <person name="Gargeya S."/>
            <person name="Alvarado L."/>
            <person name="Berlin A."/>
            <person name="Chapman S.B."/>
            <person name="Chen Z."/>
            <person name="Freedman E."/>
            <person name="Gellesch M."/>
            <person name="Goldberg J."/>
            <person name="Griggs A."/>
            <person name="Gujja S."/>
            <person name="Heilman E."/>
            <person name="Heiman D."/>
            <person name="Howarth C."/>
            <person name="Mehta T."/>
            <person name="Neiman D."/>
            <person name="Pearson M."/>
            <person name="Roberts A."/>
            <person name="Saif S."/>
            <person name="Shea T."/>
            <person name="Shenoy N."/>
            <person name="Sisk P."/>
            <person name="Stolte C."/>
            <person name="Sykes S."/>
            <person name="White J."/>
            <person name="Yandava C."/>
            <person name="Burger G."/>
            <person name="Gray M.W."/>
            <person name="Holland P.W.H."/>
            <person name="King N."/>
            <person name="Lang F.B.F."/>
            <person name="Roger A.J."/>
            <person name="Ruiz-Trillo I."/>
            <person name="Haas B."/>
            <person name="Nusbaum C."/>
            <person name="Birren B."/>
        </authorList>
    </citation>
    <scope>NUCLEOTIDE SEQUENCE [LARGE SCALE GENOMIC DNA]</scope>
    <source>
        <strain evidence="13 14">JP610</strain>
    </source>
</reference>
<keyword evidence="4" id="KW-0808">Transferase</keyword>
<dbReference type="CDD" id="cd06093">
    <property type="entry name" value="PX_domain"/>
    <property type="match status" value="1"/>
</dbReference>
<comment type="similarity">
    <text evidence="1">Belongs to the protein kinase superfamily. AGC Ser/Thr protein kinase family.</text>
</comment>
<dbReference type="FunFam" id="3.30.200.20:FF:000042">
    <property type="entry name" value="Aurora kinase A"/>
    <property type="match status" value="1"/>
</dbReference>
<dbReference type="SUPFAM" id="SSF64268">
    <property type="entry name" value="PX domain"/>
    <property type="match status" value="1"/>
</dbReference>
<dbReference type="FunFam" id="1.10.510.10:FF:000008">
    <property type="entry name" value="Non-specific serine/threonine protein kinase"/>
    <property type="match status" value="1"/>
</dbReference>
<dbReference type="Gene3D" id="1.10.510.10">
    <property type="entry name" value="Transferase(Phosphotransferase) domain 1"/>
    <property type="match status" value="1"/>
</dbReference>
<dbReference type="Pfam" id="PF00069">
    <property type="entry name" value="Pkinase"/>
    <property type="match status" value="1"/>
</dbReference>
<feature type="region of interest" description="Disordered" evidence="9">
    <location>
        <begin position="123"/>
        <end position="226"/>
    </location>
</feature>
<evidence type="ECO:0000256" key="2">
    <source>
        <dbReference type="ARBA" id="ARBA00022527"/>
    </source>
</evidence>
<evidence type="ECO:0000259" key="11">
    <source>
        <dbReference type="PROSITE" id="PS50195"/>
    </source>
</evidence>
<feature type="compositionally biased region" description="Low complexity" evidence="9">
    <location>
        <begin position="135"/>
        <end position="154"/>
    </location>
</feature>
<protein>
    <submittedName>
        <fullName evidence="13">AGC/SGK protein kinase</fullName>
    </submittedName>
</protein>
<name>A0A0L0FPT7_9EUKA</name>
<evidence type="ECO:0000313" key="14">
    <source>
        <dbReference type="Proteomes" id="UP000054560"/>
    </source>
</evidence>
<dbReference type="GO" id="GO:0005524">
    <property type="term" value="F:ATP binding"/>
    <property type="evidence" value="ECO:0007669"/>
    <property type="project" value="UniProtKB-UniRule"/>
</dbReference>
<gene>
    <name evidence="13" type="ORF">SARC_08765</name>
</gene>
<dbReference type="EMBL" id="KQ242419">
    <property type="protein sequence ID" value="KNC78817.1"/>
    <property type="molecule type" value="Genomic_DNA"/>
</dbReference>
<dbReference type="OrthoDB" id="63267at2759"/>
<dbReference type="GeneID" id="25909269"/>
<dbReference type="InterPro" id="IPR000719">
    <property type="entry name" value="Prot_kinase_dom"/>
</dbReference>
<dbReference type="PROSITE" id="PS51285">
    <property type="entry name" value="AGC_KINASE_CTER"/>
    <property type="match status" value="1"/>
</dbReference>
<dbReference type="InterPro" id="IPR017441">
    <property type="entry name" value="Protein_kinase_ATP_BS"/>
</dbReference>
<keyword evidence="2" id="KW-0723">Serine/threonine-protein kinase</keyword>
<evidence type="ECO:0000256" key="4">
    <source>
        <dbReference type="ARBA" id="ARBA00022679"/>
    </source>
</evidence>
<dbReference type="SMART" id="SM00220">
    <property type="entry name" value="S_TKc"/>
    <property type="match status" value="1"/>
</dbReference>
<dbReference type="GO" id="GO:0004674">
    <property type="term" value="F:protein serine/threonine kinase activity"/>
    <property type="evidence" value="ECO:0007669"/>
    <property type="project" value="UniProtKB-KW"/>
</dbReference>
<evidence type="ECO:0000256" key="5">
    <source>
        <dbReference type="ARBA" id="ARBA00022741"/>
    </source>
</evidence>
<dbReference type="InterPro" id="IPR001683">
    <property type="entry name" value="PX_dom"/>
</dbReference>
<evidence type="ECO:0000256" key="1">
    <source>
        <dbReference type="ARBA" id="ARBA00009903"/>
    </source>
</evidence>
<feature type="region of interest" description="Disordered" evidence="9">
    <location>
        <begin position="70"/>
        <end position="91"/>
    </location>
</feature>
<dbReference type="Proteomes" id="UP000054560">
    <property type="component" value="Unassembled WGS sequence"/>
</dbReference>
<feature type="domain" description="PX" evidence="11">
    <location>
        <begin position="225"/>
        <end position="338"/>
    </location>
</feature>
<dbReference type="Gene3D" id="3.30.1520.10">
    <property type="entry name" value="Phox-like domain"/>
    <property type="match status" value="1"/>
</dbReference>
<evidence type="ECO:0000256" key="7">
    <source>
        <dbReference type="ARBA" id="ARBA00022840"/>
    </source>
</evidence>
<feature type="binding site" evidence="8">
    <location>
        <position position="417"/>
    </location>
    <ligand>
        <name>ATP</name>
        <dbReference type="ChEBI" id="CHEBI:30616"/>
    </ligand>
</feature>
<dbReference type="PROSITE" id="PS00108">
    <property type="entry name" value="PROTEIN_KINASE_ST"/>
    <property type="match status" value="1"/>
</dbReference>
<feature type="compositionally biased region" description="Polar residues" evidence="9">
    <location>
        <begin position="80"/>
        <end position="91"/>
    </location>
</feature>
<dbReference type="PROSITE" id="PS50195">
    <property type="entry name" value="PX"/>
    <property type="match status" value="1"/>
</dbReference>
<dbReference type="InterPro" id="IPR000961">
    <property type="entry name" value="AGC-kinase_C"/>
</dbReference>
<dbReference type="SMART" id="SM00133">
    <property type="entry name" value="S_TK_X"/>
    <property type="match status" value="1"/>
</dbReference>
<keyword evidence="7 8" id="KW-0067">ATP-binding</keyword>